<reference evidence="2" key="1">
    <citation type="submission" date="2017-01" db="EMBL/GenBank/DDBJ databases">
        <authorList>
            <person name="Varghese N."/>
            <person name="Submissions S."/>
        </authorList>
    </citation>
    <scope>NUCLEOTIDE SEQUENCE [LARGE SCALE GENOMIC DNA]</scope>
    <source>
        <strain evidence="2">MNA4</strain>
    </source>
</reference>
<dbReference type="Pfam" id="PF09388">
    <property type="entry name" value="SpoOE-like"/>
    <property type="match status" value="1"/>
</dbReference>
<dbReference type="Gene3D" id="4.10.280.10">
    <property type="entry name" value="Helix-loop-helix DNA-binding domain"/>
    <property type="match status" value="1"/>
</dbReference>
<dbReference type="OrthoDB" id="2973153at2"/>
<name>A0A1U7PL96_9BACI</name>
<accession>A0A1U7PL96</accession>
<dbReference type="GO" id="GO:0046983">
    <property type="term" value="F:protein dimerization activity"/>
    <property type="evidence" value="ECO:0007669"/>
    <property type="project" value="InterPro"/>
</dbReference>
<gene>
    <name evidence="1" type="ORF">SAMN05428946_1275</name>
</gene>
<sequence>MAVSKTILRNRIRFVRRKMYRKAKILGFTHPETVACSQTLDGLLNRYQDIA</sequence>
<dbReference type="RefSeq" id="WP_076758336.1">
    <property type="nucleotide sequence ID" value="NZ_FTPL01000002.1"/>
</dbReference>
<protein>
    <submittedName>
        <fullName evidence="1">Stage 0 sporulation regulatory protein</fullName>
    </submittedName>
</protein>
<keyword evidence="2" id="KW-1185">Reference proteome</keyword>
<proteinExistence type="predicted"/>
<evidence type="ECO:0000313" key="1">
    <source>
        <dbReference type="EMBL" id="SIT79982.1"/>
    </source>
</evidence>
<dbReference type="InterPro" id="IPR018540">
    <property type="entry name" value="Spo0E-like"/>
</dbReference>
<dbReference type="EMBL" id="FTPL01000002">
    <property type="protein sequence ID" value="SIT79982.1"/>
    <property type="molecule type" value="Genomic_DNA"/>
</dbReference>
<organism evidence="1 2">
    <name type="scientific">Edaphobacillus lindanitolerans</name>
    <dbReference type="NCBI Taxonomy" id="550447"/>
    <lineage>
        <taxon>Bacteria</taxon>
        <taxon>Bacillati</taxon>
        <taxon>Bacillota</taxon>
        <taxon>Bacilli</taxon>
        <taxon>Bacillales</taxon>
        <taxon>Bacillaceae</taxon>
        <taxon>Edaphobacillus</taxon>
    </lineage>
</organism>
<dbReference type="InterPro" id="IPR036638">
    <property type="entry name" value="HLH_DNA-bd_sf"/>
</dbReference>
<dbReference type="Proteomes" id="UP000187550">
    <property type="component" value="Unassembled WGS sequence"/>
</dbReference>
<evidence type="ECO:0000313" key="2">
    <source>
        <dbReference type="Proteomes" id="UP000187550"/>
    </source>
</evidence>
<dbReference type="SUPFAM" id="SSF140500">
    <property type="entry name" value="BAS1536-like"/>
    <property type="match status" value="1"/>
</dbReference>
<dbReference type="InterPro" id="IPR037208">
    <property type="entry name" value="Spo0E-like_sf"/>
</dbReference>
<dbReference type="AlphaFoldDB" id="A0A1U7PL96"/>
<dbReference type="GO" id="GO:0043937">
    <property type="term" value="P:regulation of sporulation"/>
    <property type="evidence" value="ECO:0007669"/>
    <property type="project" value="InterPro"/>
</dbReference>